<dbReference type="Proteomes" id="UP001595816">
    <property type="component" value="Unassembled WGS sequence"/>
</dbReference>
<keyword evidence="2" id="KW-1003">Cell membrane</keyword>
<reference evidence="9" key="1">
    <citation type="journal article" date="2019" name="Int. J. Syst. Evol. Microbiol.">
        <title>The Global Catalogue of Microorganisms (GCM) 10K type strain sequencing project: providing services to taxonomists for standard genome sequencing and annotation.</title>
        <authorList>
            <consortium name="The Broad Institute Genomics Platform"/>
            <consortium name="The Broad Institute Genome Sequencing Center for Infectious Disease"/>
            <person name="Wu L."/>
            <person name="Ma J."/>
        </authorList>
    </citation>
    <scope>NUCLEOTIDE SEQUENCE [LARGE SCALE GENOMIC DNA]</scope>
    <source>
        <strain evidence="9">CGMCC 4.7289</strain>
    </source>
</reference>
<feature type="transmembrane region" description="Helical" evidence="6">
    <location>
        <begin position="157"/>
        <end position="173"/>
    </location>
</feature>
<keyword evidence="3 6" id="KW-0812">Transmembrane</keyword>
<dbReference type="PANTHER" id="PTHR23513:SF11">
    <property type="entry name" value="STAPHYLOFERRIN A TRANSPORTER"/>
    <property type="match status" value="1"/>
</dbReference>
<dbReference type="SUPFAM" id="SSF103473">
    <property type="entry name" value="MFS general substrate transporter"/>
    <property type="match status" value="1"/>
</dbReference>
<gene>
    <name evidence="8" type="ORF">ACFOZ4_26500</name>
</gene>
<evidence type="ECO:0000256" key="4">
    <source>
        <dbReference type="ARBA" id="ARBA00022989"/>
    </source>
</evidence>
<sequence length="409" mass="41817">MTTLLEPEAQRATYREVLADPIYRLLFVTRSLAIAADSLRILALSVLIYTTTSSPLLGALAFGAGFLPQLFGSTLFGSLADRVRPRFVIFLGYAVECVSAVLLATVPLPAWACLVLVAVIATFVPVFGGASARVIAETLTGDAYVLGRALSSMSASAAQLVGLAGGGAAIAALGSPQHALLVSAVLHAIAAVVIRLRMPNLAAVPAAAGSVLKHSWQANRTLLGDQAIRRLMFAQWLPPAFSVGAEGLLVAYAAERDFPAGTAGYLLACLPVGMFAGDLVVGRFVTPRTRERLAAPLVLLLGVPLALLGFEVSVAVAAALLFLSGAGFAYTLGLQRSFVDALPEAMRGQAFGMLSSGLMTAQGLGPAVFGAVALATGATAAVALAGAAAAGCAVIVSVSRTRPPAVRHT</sequence>
<evidence type="ECO:0000256" key="3">
    <source>
        <dbReference type="ARBA" id="ARBA00022692"/>
    </source>
</evidence>
<feature type="domain" description="Major facilitator superfamily (MFS) profile" evidence="7">
    <location>
        <begin position="176"/>
        <end position="409"/>
    </location>
</feature>
<evidence type="ECO:0000313" key="8">
    <source>
        <dbReference type="EMBL" id="MFC4134176.1"/>
    </source>
</evidence>
<dbReference type="EMBL" id="JBHSAY010000015">
    <property type="protein sequence ID" value="MFC4134176.1"/>
    <property type="molecule type" value="Genomic_DNA"/>
</dbReference>
<evidence type="ECO:0000256" key="5">
    <source>
        <dbReference type="ARBA" id="ARBA00023136"/>
    </source>
</evidence>
<feature type="transmembrane region" description="Helical" evidence="6">
    <location>
        <begin position="316"/>
        <end position="339"/>
    </location>
</feature>
<dbReference type="Pfam" id="PF07690">
    <property type="entry name" value="MFS_1"/>
    <property type="match status" value="1"/>
</dbReference>
<feature type="transmembrane region" description="Helical" evidence="6">
    <location>
        <begin position="114"/>
        <end position="136"/>
    </location>
</feature>
<comment type="caution">
    <text evidence="8">The sequence shown here is derived from an EMBL/GenBank/DDBJ whole genome shotgun (WGS) entry which is preliminary data.</text>
</comment>
<evidence type="ECO:0000259" key="7">
    <source>
        <dbReference type="PROSITE" id="PS50850"/>
    </source>
</evidence>
<dbReference type="PROSITE" id="PS50850">
    <property type="entry name" value="MFS"/>
    <property type="match status" value="1"/>
</dbReference>
<keyword evidence="4 6" id="KW-1133">Transmembrane helix</keyword>
<evidence type="ECO:0000256" key="1">
    <source>
        <dbReference type="ARBA" id="ARBA00004651"/>
    </source>
</evidence>
<feature type="transmembrane region" description="Helical" evidence="6">
    <location>
        <begin position="87"/>
        <end position="108"/>
    </location>
</feature>
<dbReference type="Gene3D" id="1.20.1250.20">
    <property type="entry name" value="MFS general substrate transporter like domains"/>
    <property type="match status" value="1"/>
</dbReference>
<comment type="subcellular location">
    <subcellularLocation>
        <location evidence="1">Cell membrane</location>
        <topology evidence="1">Multi-pass membrane protein</topology>
    </subcellularLocation>
</comment>
<feature type="transmembrane region" description="Helical" evidence="6">
    <location>
        <begin position="179"/>
        <end position="196"/>
    </location>
</feature>
<evidence type="ECO:0000313" key="9">
    <source>
        <dbReference type="Proteomes" id="UP001595816"/>
    </source>
</evidence>
<dbReference type="RefSeq" id="WP_253761642.1">
    <property type="nucleotide sequence ID" value="NZ_JAMZDZ010000001.1"/>
</dbReference>
<feature type="transmembrane region" description="Helical" evidence="6">
    <location>
        <begin position="236"/>
        <end position="254"/>
    </location>
</feature>
<dbReference type="PANTHER" id="PTHR23513">
    <property type="entry name" value="INTEGRAL MEMBRANE EFFLUX PROTEIN-RELATED"/>
    <property type="match status" value="1"/>
</dbReference>
<feature type="transmembrane region" description="Helical" evidence="6">
    <location>
        <begin position="32"/>
        <end position="50"/>
    </location>
</feature>
<evidence type="ECO:0000256" key="6">
    <source>
        <dbReference type="SAM" id="Phobius"/>
    </source>
</evidence>
<feature type="transmembrane region" description="Helical" evidence="6">
    <location>
        <begin position="56"/>
        <end position="80"/>
    </location>
</feature>
<evidence type="ECO:0000256" key="2">
    <source>
        <dbReference type="ARBA" id="ARBA00022475"/>
    </source>
</evidence>
<feature type="transmembrane region" description="Helical" evidence="6">
    <location>
        <begin position="351"/>
        <end position="374"/>
    </location>
</feature>
<feature type="transmembrane region" description="Helical" evidence="6">
    <location>
        <begin position="380"/>
        <end position="398"/>
    </location>
</feature>
<feature type="transmembrane region" description="Helical" evidence="6">
    <location>
        <begin position="260"/>
        <end position="281"/>
    </location>
</feature>
<dbReference type="InterPro" id="IPR011701">
    <property type="entry name" value="MFS"/>
</dbReference>
<organism evidence="8 9">
    <name type="scientific">Hamadaea flava</name>
    <dbReference type="NCBI Taxonomy" id="1742688"/>
    <lineage>
        <taxon>Bacteria</taxon>
        <taxon>Bacillati</taxon>
        <taxon>Actinomycetota</taxon>
        <taxon>Actinomycetes</taxon>
        <taxon>Micromonosporales</taxon>
        <taxon>Micromonosporaceae</taxon>
        <taxon>Hamadaea</taxon>
    </lineage>
</organism>
<name>A0ABV8LT64_9ACTN</name>
<proteinExistence type="predicted"/>
<dbReference type="InterPro" id="IPR020846">
    <property type="entry name" value="MFS_dom"/>
</dbReference>
<feature type="transmembrane region" description="Helical" evidence="6">
    <location>
        <begin position="293"/>
        <end position="310"/>
    </location>
</feature>
<protein>
    <submittedName>
        <fullName evidence="8">MFS transporter</fullName>
    </submittedName>
</protein>
<dbReference type="InterPro" id="IPR036259">
    <property type="entry name" value="MFS_trans_sf"/>
</dbReference>
<keyword evidence="9" id="KW-1185">Reference proteome</keyword>
<accession>A0ABV8LT64</accession>
<keyword evidence="5 6" id="KW-0472">Membrane</keyword>